<evidence type="ECO:0000256" key="1">
    <source>
        <dbReference type="SAM" id="MobiDB-lite"/>
    </source>
</evidence>
<dbReference type="PANTHER" id="PTHR35490:SF2">
    <property type="entry name" value="BACTERIOPHAGE N4 ADSORPTION B PROTEIN"/>
    <property type="match status" value="1"/>
</dbReference>
<dbReference type="Proteomes" id="UP001180020">
    <property type="component" value="Unassembled WGS sequence"/>
</dbReference>
<dbReference type="AlphaFoldDB" id="A0AAV9FHZ0"/>
<dbReference type="EMBL" id="JAUJYO010000001">
    <property type="protein sequence ID" value="KAK1324669.1"/>
    <property type="molecule type" value="Genomic_DNA"/>
</dbReference>
<keyword evidence="3" id="KW-1185">Reference proteome</keyword>
<proteinExistence type="predicted"/>
<evidence type="ECO:0000313" key="3">
    <source>
        <dbReference type="Proteomes" id="UP001180020"/>
    </source>
</evidence>
<comment type="caution">
    <text evidence="2">The sequence shown here is derived from an EMBL/GenBank/DDBJ whole genome shotgun (WGS) entry which is preliminary data.</text>
</comment>
<feature type="region of interest" description="Disordered" evidence="1">
    <location>
        <begin position="1"/>
        <end position="83"/>
    </location>
</feature>
<name>A0AAV9FHZ0_ACOCL</name>
<evidence type="ECO:0000313" key="2">
    <source>
        <dbReference type="EMBL" id="KAK1324669.1"/>
    </source>
</evidence>
<protein>
    <submittedName>
        <fullName evidence="2">Uncharacterized protein</fullName>
    </submittedName>
</protein>
<accession>A0AAV9FHZ0</accession>
<feature type="compositionally biased region" description="Low complexity" evidence="1">
    <location>
        <begin position="49"/>
        <end position="64"/>
    </location>
</feature>
<dbReference type="PANTHER" id="PTHR35490">
    <property type="entry name" value="BACTERIOPHAGE N4 ADSORPTION B PROTEIN"/>
    <property type="match status" value="1"/>
</dbReference>
<reference evidence="2" key="1">
    <citation type="journal article" date="2023" name="Nat. Commun.">
        <title>Diploid and tetraploid genomes of Acorus and the evolution of monocots.</title>
        <authorList>
            <person name="Ma L."/>
            <person name="Liu K.W."/>
            <person name="Li Z."/>
            <person name="Hsiao Y.Y."/>
            <person name="Qi Y."/>
            <person name="Fu T."/>
            <person name="Tang G.D."/>
            <person name="Zhang D."/>
            <person name="Sun W.H."/>
            <person name="Liu D.K."/>
            <person name="Li Y."/>
            <person name="Chen G.Z."/>
            <person name="Liu X.D."/>
            <person name="Liao X.Y."/>
            <person name="Jiang Y.T."/>
            <person name="Yu X."/>
            <person name="Hao Y."/>
            <person name="Huang J."/>
            <person name="Zhao X.W."/>
            <person name="Ke S."/>
            <person name="Chen Y.Y."/>
            <person name="Wu W.L."/>
            <person name="Hsu J.L."/>
            <person name="Lin Y.F."/>
            <person name="Huang M.D."/>
            <person name="Li C.Y."/>
            <person name="Huang L."/>
            <person name="Wang Z.W."/>
            <person name="Zhao X."/>
            <person name="Zhong W.Y."/>
            <person name="Peng D.H."/>
            <person name="Ahmad S."/>
            <person name="Lan S."/>
            <person name="Zhang J.S."/>
            <person name="Tsai W.C."/>
            <person name="Van de Peer Y."/>
            <person name="Liu Z.J."/>
        </authorList>
    </citation>
    <scope>NUCLEOTIDE SEQUENCE</scope>
    <source>
        <strain evidence="2">CP</strain>
    </source>
</reference>
<gene>
    <name evidence="2" type="ORF">QJS10_CPA01g01819</name>
</gene>
<organism evidence="2 3">
    <name type="scientific">Acorus calamus</name>
    <name type="common">Sweet flag</name>
    <dbReference type="NCBI Taxonomy" id="4465"/>
    <lineage>
        <taxon>Eukaryota</taxon>
        <taxon>Viridiplantae</taxon>
        <taxon>Streptophyta</taxon>
        <taxon>Embryophyta</taxon>
        <taxon>Tracheophyta</taxon>
        <taxon>Spermatophyta</taxon>
        <taxon>Magnoliopsida</taxon>
        <taxon>Liliopsida</taxon>
        <taxon>Acoraceae</taxon>
        <taxon>Acorus</taxon>
    </lineage>
</organism>
<sequence>MPPFTAAAFDRILESSSPSPDPPSAASRAKMESRKIHRPSLYMTPDVTPLPDIPSSHSPSPYIIKNKRRGPRLPKSFSHGDVETGPARVVNGFLNESIGTSPSINEACVGDPVDGARGGFTGESEAEASGLLEEKNQNDRLIVAVNVLGMLRWACECGVIFAGRGCV</sequence>
<reference evidence="2" key="2">
    <citation type="submission" date="2023-06" db="EMBL/GenBank/DDBJ databases">
        <authorList>
            <person name="Ma L."/>
            <person name="Liu K.-W."/>
            <person name="Li Z."/>
            <person name="Hsiao Y.-Y."/>
            <person name="Qi Y."/>
            <person name="Fu T."/>
            <person name="Tang G."/>
            <person name="Zhang D."/>
            <person name="Sun W.-H."/>
            <person name="Liu D.-K."/>
            <person name="Li Y."/>
            <person name="Chen G.-Z."/>
            <person name="Liu X.-D."/>
            <person name="Liao X.-Y."/>
            <person name="Jiang Y.-T."/>
            <person name="Yu X."/>
            <person name="Hao Y."/>
            <person name="Huang J."/>
            <person name="Zhao X.-W."/>
            <person name="Ke S."/>
            <person name="Chen Y.-Y."/>
            <person name="Wu W.-L."/>
            <person name="Hsu J.-L."/>
            <person name="Lin Y.-F."/>
            <person name="Huang M.-D."/>
            <person name="Li C.-Y."/>
            <person name="Huang L."/>
            <person name="Wang Z.-W."/>
            <person name="Zhao X."/>
            <person name="Zhong W.-Y."/>
            <person name="Peng D.-H."/>
            <person name="Ahmad S."/>
            <person name="Lan S."/>
            <person name="Zhang J.-S."/>
            <person name="Tsai W.-C."/>
            <person name="Van De Peer Y."/>
            <person name="Liu Z.-J."/>
        </authorList>
    </citation>
    <scope>NUCLEOTIDE SEQUENCE</scope>
    <source>
        <strain evidence="2">CP</strain>
        <tissue evidence="2">Leaves</tissue>
    </source>
</reference>